<dbReference type="Proteomes" id="UP001141253">
    <property type="component" value="Chromosome 18"/>
</dbReference>
<dbReference type="EMBL" id="JAPFFI010000017">
    <property type="protein sequence ID" value="KAJ6354515.1"/>
    <property type="molecule type" value="Genomic_DNA"/>
</dbReference>
<dbReference type="PANTHER" id="PTHR11654">
    <property type="entry name" value="OLIGOPEPTIDE TRANSPORTER-RELATED"/>
    <property type="match status" value="1"/>
</dbReference>
<keyword evidence="1" id="KW-0812">Transmembrane</keyword>
<accession>A0ABQ9ANG1</accession>
<proteinExistence type="predicted"/>
<keyword evidence="1" id="KW-0472">Membrane</keyword>
<feature type="transmembrane region" description="Helical" evidence="1">
    <location>
        <begin position="87"/>
        <end position="108"/>
    </location>
</feature>
<keyword evidence="3" id="KW-1185">Reference proteome</keyword>
<gene>
    <name evidence="2" type="ORF">OIU77_005178</name>
</gene>
<reference evidence="2" key="1">
    <citation type="submission" date="2022-10" db="EMBL/GenBank/DDBJ databases">
        <authorList>
            <person name="Hyden B.L."/>
            <person name="Feng K."/>
            <person name="Yates T."/>
            <person name="Jawdy S."/>
            <person name="Smart L.B."/>
            <person name="Muchero W."/>
        </authorList>
    </citation>
    <scope>NUCLEOTIDE SEQUENCE</scope>
    <source>
        <tissue evidence="2">Shoot tip</tissue>
    </source>
</reference>
<sequence length="113" mass="12275">MITEPLLSNPKGGITALLFIIANEALERLASFGLSTNMIMYLTREYGMDAASGAQILFLYSAAGNFMPIIGAFLADTYVGRYPMIGFGCITSLLVRLTFYASLLSFYFSPATC</sequence>
<evidence type="ECO:0000256" key="1">
    <source>
        <dbReference type="SAM" id="Phobius"/>
    </source>
</evidence>
<protein>
    <recommendedName>
        <fullName evidence="4">Nitrate transporter</fullName>
    </recommendedName>
</protein>
<dbReference type="Gene3D" id="1.20.1250.20">
    <property type="entry name" value="MFS general substrate transporter like domains"/>
    <property type="match status" value="1"/>
</dbReference>
<comment type="caution">
    <text evidence="2">The sequence shown here is derived from an EMBL/GenBank/DDBJ whole genome shotgun (WGS) entry which is preliminary data.</text>
</comment>
<feature type="transmembrane region" description="Helical" evidence="1">
    <location>
        <begin position="12"/>
        <end position="34"/>
    </location>
</feature>
<organism evidence="2 3">
    <name type="scientific">Salix suchowensis</name>
    <dbReference type="NCBI Taxonomy" id="1278906"/>
    <lineage>
        <taxon>Eukaryota</taxon>
        <taxon>Viridiplantae</taxon>
        <taxon>Streptophyta</taxon>
        <taxon>Embryophyta</taxon>
        <taxon>Tracheophyta</taxon>
        <taxon>Spermatophyta</taxon>
        <taxon>Magnoliopsida</taxon>
        <taxon>eudicotyledons</taxon>
        <taxon>Gunneridae</taxon>
        <taxon>Pentapetalae</taxon>
        <taxon>rosids</taxon>
        <taxon>fabids</taxon>
        <taxon>Malpighiales</taxon>
        <taxon>Salicaceae</taxon>
        <taxon>Saliceae</taxon>
        <taxon>Salix</taxon>
    </lineage>
</organism>
<dbReference type="SUPFAM" id="SSF103473">
    <property type="entry name" value="MFS general substrate transporter"/>
    <property type="match status" value="1"/>
</dbReference>
<name>A0ABQ9ANG1_9ROSI</name>
<dbReference type="InterPro" id="IPR036259">
    <property type="entry name" value="MFS_trans_sf"/>
</dbReference>
<evidence type="ECO:0000313" key="2">
    <source>
        <dbReference type="EMBL" id="KAJ6354515.1"/>
    </source>
</evidence>
<evidence type="ECO:0008006" key="4">
    <source>
        <dbReference type="Google" id="ProtNLM"/>
    </source>
</evidence>
<evidence type="ECO:0000313" key="3">
    <source>
        <dbReference type="Proteomes" id="UP001141253"/>
    </source>
</evidence>
<keyword evidence="1" id="KW-1133">Transmembrane helix</keyword>
<reference evidence="2" key="2">
    <citation type="journal article" date="2023" name="Int. J. Mol. Sci.">
        <title>De Novo Assembly and Annotation of 11 Diverse Shrub Willow (Salix) Genomes Reveals Novel Gene Organization in Sex-Linked Regions.</title>
        <authorList>
            <person name="Hyden B."/>
            <person name="Feng K."/>
            <person name="Yates T.B."/>
            <person name="Jawdy S."/>
            <person name="Cereghino C."/>
            <person name="Smart L.B."/>
            <person name="Muchero W."/>
        </authorList>
    </citation>
    <scope>NUCLEOTIDE SEQUENCE</scope>
    <source>
        <tissue evidence="2">Shoot tip</tissue>
    </source>
</reference>
<feature type="transmembrane region" description="Helical" evidence="1">
    <location>
        <begin position="54"/>
        <end position="75"/>
    </location>
</feature>